<dbReference type="Pfam" id="PF01706">
    <property type="entry name" value="FliG_C"/>
    <property type="match status" value="1"/>
</dbReference>
<sequence length="334" mass="37256">MAEEQEVKTLTAETLSGGQKAAILLIALGPEISTEVYKHMGEAQIRQLTREIAGLRQVTKDIREAVFEEFYQKAMGLDYIKGSSEDALDFLKRTFGDEKAAEFMEEVKTAEDGGPGLFDFLKNLGTDFLYEEHPQVAALVLSHMTPEWVSSIVSAAPPAFQADVPERMATMGEVMPDVIKEIRDLLRKKMSSATKKEATSKNRLSFLAKMVEGDGGDRVLEGLRQKDPKLAEEVRGLVFLFEDVVTIEDESLQLALGKVGVEDLVMALKGATKEIKDKIFKNVSGRLRSILNEELEYKKESRKADVDKAQRKLVNILRELDKSGDIILKKTETV</sequence>
<dbReference type="GO" id="GO:0071973">
    <property type="term" value="P:bacterial-type flagellum-dependent cell motility"/>
    <property type="evidence" value="ECO:0007669"/>
    <property type="project" value="InterPro"/>
</dbReference>
<evidence type="ECO:0000259" key="12">
    <source>
        <dbReference type="Pfam" id="PF14842"/>
    </source>
</evidence>
<evidence type="ECO:0000256" key="7">
    <source>
        <dbReference type="ARBA" id="ARBA00022779"/>
    </source>
</evidence>
<evidence type="ECO:0000256" key="3">
    <source>
        <dbReference type="ARBA" id="ARBA00010299"/>
    </source>
</evidence>
<dbReference type="InterPro" id="IPR011002">
    <property type="entry name" value="FliG_a-hlx"/>
</dbReference>
<evidence type="ECO:0000259" key="11">
    <source>
        <dbReference type="Pfam" id="PF14841"/>
    </source>
</evidence>
<evidence type="ECO:0000256" key="4">
    <source>
        <dbReference type="ARBA" id="ARBA00021870"/>
    </source>
</evidence>
<keyword evidence="13" id="KW-0966">Cell projection</keyword>
<keyword evidence="13" id="KW-0282">Flagellum</keyword>
<feature type="domain" description="Flagellar motor switch protein FliG N-terminal" evidence="12">
    <location>
        <begin position="15"/>
        <end position="110"/>
    </location>
</feature>
<dbReference type="PANTHER" id="PTHR30534:SF0">
    <property type="entry name" value="FLAGELLAR MOTOR SWITCH PROTEIN FLIG"/>
    <property type="match status" value="1"/>
</dbReference>
<evidence type="ECO:0000313" key="14">
    <source>
        <dbReference type="Proteomes" id="UP000229307"/>
    </source>
</evidence>
<reference evidence="14" key="1">
    <citation type="submission" date="2017-09" db="EMBL/GenBank/DDBJ databases">
        <title>Depth-based differentiation of microbial function through sediment-hosted aquifers and enrichment of novel symbionts in the deep terrestrial subsurface.</title>
        <authorList>
            <person name="Probst A.J."/>
            <person name="Ladd B."/>
            <person name="Jarett J.K."/>
            <person name="Geller-Mcgrath D.E."/>
            <person name="Sieber C.M.K."/>
            <person name="Emerson J.B."/>
            <person name="Anantharaman K."/>
            <person name="Thomas B.C."/>
            <person name="Malmstrom R."/>
            <person name="Stieglmeier M."/>
            <person name="Klingl A."/>
            <person name="Woyke T."/>
            <person name="Ryan C.M."/>
            <person name="Banfield J.F."/>
        </authorList>
    </citation>
    <scope>NUCLEOTIDE SEQUENCE [LARGE SCALE GENOMIC DNA]</scope>
</reference>
<dbReference type="PRINTS" id="PR00954">
    <property type="entry name" value="FLGMOTORFLIG"/>
</dbReference>
<dbReference type="NCBIfam" id="TIGR00207">
    <property type="entry name" value="fliG"/>
    <property type="match status" value="1"/>
</dbReference>
<dbReference type="EMBL" id="PFMR01000232">
    <property type="protein sequence ID" value="PIZ15776.1"/>
    <property type="molecule type" value="Genomic_DNA"/>
</dbReference>
<dbReference type="GO" id="GO:0005886">
    <property type="term" value="C:plasma membrane"/>
    <property type="evidence" value="ECO:0007669"/>
    <property type="project" value="UniProtKB-SubCell"/>
</dbReference>
<dbReference type="InterPro" id="IPR023087">
    <property type="entry name" value="Flg_Motor_Flig_C"/>
</dbReference>
<evidence type="ECO:0000256" key="9">
    <source>
        <dbReference type="ARBA" id="ARBA00023143"/>
    </source>
</evidence>
<evidence type="ECO:0000256" key="6">
    <source>
        <dbReference type="ARBA" id="ARBA00022500"/>
    </source>
</evidence>
<evidence type="ECO:0000256" key="2">
    <source>
        <dbReference type="ARBA" id="ARBA00004413"/>
    </source>
</evidence>
<dbReference type="SUPFAM" id="SSF48029">
    <property type="entry name" value="FliG"/>
    <property type="match status" value="2"/>
</dbReference>
<evidence type="ECO:0000256" key="8">
    <source>
        <dbReference type="ARBA" id="ARBA00023136"/>
    </source>
</evidence>
<keyword evidence="6" id="KW-0145">Chemotaxis</keyword>
<comment type="subcellular location">
    <subcellularLocation>
        <location evidence="1">Bacterial flagellum basal body</location>
    </subcellularLocation>
    <subcellularLocation>
        <location evidence="2">Cell membrane</location>
        <topology evidence="2">Peripheral membrane protein</topology>
        <orientation evidence="2">Cytoplasmic side</orientation>
    </subcellularLocation>
</comment>
<comment type="caution">
    <text evidence="13">The sequence shown here is derived from an EMBL/GenBank/DDBJ whole genome shotgun (WGS) entry which is preliminary data.</text>
</comment>
<proteinExistence type="inferred from homology"/>
<dbReference type="InterPro" id="IPR028263">
    <property type="entry name" value="FliG_N"/>
</dbReference>
<evidence type="ECO:0000313" key="13">
    <source>
        <dbReference type="EMBL" id="PIZ15776.1"/>
    </source>
</evidence>
<dbReference type="Pfam" id="PF14841">
    <property type="entry name" value="FliG_M"/>
    <property type="match status" value="1"/>
</dbReference>
<dbReference type="InterPro" id="IPR000090">
    <property type="entry name" value="Flg_Motor_Flig"/>
</dbReference>
<dbReference type="GO" id="GO:0006935">
    <property type="term" value="P:chemotaxis"/>
    <property type="evidence" value="ECO:0007669"/>
    <property type="project" value="UniProtKB-KW"/>
</dbReference>
<keyword evidence="8" id="KW-0472">Membrane</keyword>
<dbReference type="AlphaFoldDB" id="A0A2M7S8C4"/>
<feature type="domain" description="Flagellar motor switch protein FliG C-terminal" evidence="10">
    <location>
        <begin position="222"/>
        <end position="328"/>
    </location>
</feature>
<feature type="domain" description="Flagellar motor switch protein FliG middle" evidence="11">
    <location>
        <begin position="127"/>
        <end position="195"/>
    </location>
</feature>
<comment type="similarity">
    <text evidence="3">Belongs to the FliG family.</text>
</comment>
<accession>A0A2M7S8C4</accession>
<name>A0A2M7S8C4_9BACT</name>
<gene>
    <name evidence="13" type="primary">fliG</name>
    <name evidence="13" type="ORF">COY52_08830</name>
</gene>
<evidence type="ECO:0000256" key="5">
    <source>
        <dbReference type="ARBA" id="ARBA00022475"/>
    </source>
</evidence>
<protein>
    <recommendedName>
        <fullName evidence="4">Flagellar motor switch protein FliG</fullName>
    </recommendedName>
</protein>
<dbReference type="PANTHER" id="PTHR30534">
    <property type="entry name" value="FLAGELLAR MOTOR SWITCH PROTEIN FLIG"/>
    <property type="match status" value="1"/>
</dbReference>
<keyword evidence="5" id="KW-1003">Cell membrane</keyword>
<keyword evidence="13" id="KW-0969">Cilium</keyword>
<keyword evidence="9" id="KW-0975">Bacterial flagellum</keyword>
<dbReference type="Gene3D" id="1.10.220.30">
    <property type="match status" value="3"/>
</dbReference>
<evidence type="ECO:0000259" key="10">
    <source>
        <dbReference type="Pfam" id="PF01706"/>
    </source>
</evidence>
<dbReference type="GO" id="GO:0003774">
    <property type="term" value="F:cytoskeletal motor activity"/>
    <property type="evidence" value="ECO:0007669"/>
    <property type="project" value="InterPro"/>
</dbReference>
<dbReference type="InterPro" id="IPR032779">
    <property type="entry name" value="FliG_M"/>
</dbReference>
<dbReference type="Pfam" id="PF14842">
    <property type="entry name" value="FliG_N"/>
    <property type="match status" value="1"/>
</dbReference>
<organism evidence="13 14">
    <name type="scientific">Candidatus Desantisbacteria bacterium CG_4_10_14_0_8_um_filter_48_22</name>
    <dbReference type="NCBI Taxonomy" id="1974543"/>
    <lineage>
        <taxon>Bacteria</taxon>
        <taxon>Candidatus Desantisiibacteriota</taxon>
    </lineage>
</organism>
<dbReference type="Proteomes" id="UP000229307">
    <property type="component" value="Unassembled WGS sequence"/>
</dbReference>
<keyword evidence="7" id="KW-0283">Flagellar rotation</keyword>
<dbReference type="GO" id="GO:0009425">
    <property type="term" value="C:bacterial-type flagellum basal body"/>
    <property type="evidence" value="ECO:0007669"/>
    <property type="project" value="UniProtKB-SubCell"/>
</dbReference>
<evidence type="ECO:0000256" key="1">
    <source>
        <dbReference type="ARBA" id="ARBA00004117"/>
    </source>
</evidence>